<dbReference type="InterPro" id="IPR017918">
    <property type="entry name" value="N-reg_PII_CS"/>
</dbReference>
<dbReference type="GO" id="GO:0006808">
    <property type="term" value="P:regulation of nitrogen utilization"/>
    <property type="evidence" value="ECO:0007669"/>
    <property type="project" value="InterPro"/>
</dbReference>
<sequence>MKMVVAIIRPEKFEAVEDALAEKGYVGMTVTEVKGRGEQKGIQLQYRGSTIEVDLLHKIKLEIVVDDEDVDEVVEIICRNARTGRFGDGRIFVVPVEKSVRIRTGEVLRSANGK</sequence>
<dbReference type="GO" id="GO:0030234">
    <property type="term" value="F:enzyme regulator activity"/>
    <property type="evidence" value="ECO:0007669"/>
    <property type="project" value="InterPro"/>
</dbReference>
<dbReference type="STRING" id="113653.GAH_01766"/>
<dbReference type="GeneID" id="24804334"/>
<dbReference type="Proteomes" id="UP000034723">
    <property type="component" value="Chromosome"/>
</dbReference>
<proteinExistence type="inferred from homology"/>
<dbReference type="PANTHER" id="PTHR30115:SF11">
    <property type="entry name" value="NITROGEN REGULATORY PROTEIN P-II HOMOLOG"/>
    <property type="match status" value="1"/>
</dbReference>
<dbReference type="EMBL" id="CP011267">
    <property type="protein sequence ID" value="AKG90955.1"/>
    <property type="molecule type" value="Genomic_DNA"/>
</dbReference>
<organism evidence="2 3">
    <name type="scientific">Geoglobus ahangari</name>
    <dbReference type="NCBI Taxonomy" id="113653"/>
    <lineage>
        <taxon>Archaea</taxon>
        <taxon>Methanobacteriati</taxon>
        <taxon>Methanobacteriota</taxon>
        <taxon>Archaeoglobi</taxon>
        <taxon>Archaeoglobales</taxon>
        <taxon>Archaeoglobaceae</taxon>
        <taxon>Geoglobus</taxon>
    </lineage>
</organism>
<dbReference type="InterPro" id="IPR015867">
    <property type="entry name" value="N-reg_PII/ATP_PRibTrfase_C"/>
</dbReference>
<dbReference type="Pfam" id="PF00543">
    <property type="entry name" value="P-II"/>
    <property type="match status" value="1"/>
</dbReference>
<dbReference type="OrthoDB" id="49906at2157"/>
<dbReference type="PROSITE" id="PS51343">
    <property type="entry name" value="PII_GLNB_DOM"/>
    <property type="match status" value="1"/>
</dbReference>
<accession>A0A0F7IEW6</accession>
<dbReference type="HOGENOM" id="CLU_082268_0_1_2"/>
<dbReference type="PANTHER" id="PTHR30115">
    <property type="entry name" value="NITROGEN REGULATORY PROTEIN P-II"/>
    <property type="match status" value="1"/>
</dbReference>
<evidence type="ECO:0000313" key="3">
    <source>
        <dbReference type="Proteomes" id="UP000034723"/>
    </source>
</evidence>
<dbReference type="PATRIC" id="fig|113653.22.peg.1735"/>
<evidence type="ECO:0000256" key="1">
    <source>
        <dbReference type="RuleBase" id="RU003936"/>
    </source>
</evidence>
<dbReference type="GO" id="GO:0005524">
    <property type="term" value="F:ATP binding"/>
    <property type="evidence" value="ECO:0007669"/>
    <property type="project" value="TreeGrafter"/>
</dbReference>
<dbReference type="FunCoup" id="A0A0F7IEW6">
    <property type="interactions" value="38"/>
</dbReference>
<comment type="similarity">
    <text evidence="1">Belongs to the P(II) protein family.</text>
</comment>
<evidence type="ECO:0000313" key="2">
    <source>
        <dbReference type="EMBL" id="AKG90955.1"/>
    </source>
</evidence>
<dbReference type="RefSeq" id="WP_048096175.1">
    <property type="nucleotide sequence ID" value="NZ_CP011267.1"/>
</dbReference>
<dbReference type="AlphaFoldDB" id="A0A0F7IEW6"/>
<gene>
    <name evidence="2" type="ORF">GAH_01766</name>
</gene>
<dbReference type="KEGG" id="gah:GAH_01766"/>
<name>A0A0F7IEW6_9EURY</name>
<dbReference type="PRINTS" id="PR00340">
    <property type="entry name" value="PIIGLNB"/>
</dbReference>
<dbReference type="GO" id="GO:0005829">
    <property type="term" value="C:cytosol"/>
    <property type="evidence" value="ECO:0007669"/>
    <property type="project" value="TreeGrafter"/>
</dbReference>
<protein>
    <submittedName>
        <fullName evidence="2">Nitrogen regulatory protein P-II family</fullName>
    </submittedName>
</protein>
<reference evidence="2 3" key="1">
    <citation type="submission" date="2015-04" db="EMBL/GenBank/DDBJ databases">
        <title>The complete genome sequence of the hyperthermophilic, obligate iron-reducing archaeon Geoglobus ahangari strain 234T.</title>
        <authorList>
            <person name="Manzella M.P."/>
            <person name="Holmes D.E."/>
            <person name="Rocheleau J.M."/>
            <person name="Chung A."/>
            <person name="Reguera G."/>
            <person name="Kashefi K."/>
        </authorList>
    </citation>
    <scope>NUCLEOTIDE SEQUENCE [LARGE SCALE GENOMIC DNA]</scope>
    <source>
        <strain evidence="2 3">234</strain>
    </source>
</reference>
<dbReference type="InterPro" id="IPR002187">
    <property type="entry name" value="N-reg_PII"/>
</dbReference>
<dbReference type="SMART" id="SM00938">
    <property type="entry name" value="P-II"/>
    <property type="match status" value="1"/>
</dbReference>
<dbReference type="SUPFAM" id="SSF54913">
    <property type="entry name" value="GlnB-like"/>
    <property type="match status" value="1"/>
</dbReference>
<dbReference type="InterPro" id="IPR011322">
    <property type="entry name" value="N-reg_PII-like_a/b"/>
</dbReference>
<keyword evidence="3" id="KW-1185">Reference proteome</keyword>
<dbReference type="Gene3D" id="3.30.70.120">
    <property type="match status" value="1"/>
</dbReference>
<dbReference type="PROSITE" id="PS00638">
    <property type="entry name" value="PII_GLNB_CTER"/>
    <property type="match status" value="1"/>
</dbReference>
<dbReference type="InParanoid" id="A0A0F7IEW6"/>